<organism evidence="1 2">
    <name type="scientific">Aquimarina litoralis</name>
    <dbReference type="NCBI Taxonomy" id="584605"/>
    <lineage>
        <taxon>Bacteria</taxon>
        <taxon>Pseudomonadati</taxon>
        <taxon>Bacteroidota</taxon>
        <taxon>Flavobacteriia</taxon>
        <taxon>Flavobacteriales</taxon>
        <taxon>Flavobacteriaceae</taxon>
        <taxon>Aquimarina</taxon>
    </lineage>
</organism>
<name>A0ABN1J1R7_9FLAO</name>
<accession>A0ABN1J1R7</accession>
<dbReference type="RefSeq" id="WP_343913323.1">
    <property type="nucleotide sequence ID" value="NZ_BAAAGE010000003.1"/>
</dbReference>
<reference evidence="1 2" key="1">
    <citation type="journal article" date="2019" name="Int. J. Syst. Evol. Microbiol.">
        <title>The Global Catalogue of Microorganisms (GCM) 10K type strain sequencing project: providing services to taxonomists for standard genome sequencing and annotation.</title>
        <authorList>
            <consortium name="The Broad Institute Genomics Platform"/>
            <consortium name="The Broad Institute Genome Sequencing Center for Infectious Disease"/>
            <person name="Wu L."/>
            <person name="Ma J."/>
        </authorList>
    </citation>
    <scope>NUCLEOTIDE SEQUENCE [LARGE SCALE GENOMIC DNA]</scope>
    <source>
        <strain evidence="1 2">JCM 15974</strain>
    </source>
</reference>
<evidence type="ECO:0000313" key="1">
    <source>
        <dbReference type="EMBL" id="GAA0726003.1"/>
    </source>
</evidence>
<gene>
    <name evidence="1" type="ORF">GCM10009430_32500</name>
</gene>
<proteinExistence type="predicted"/>
<comment type="caution">
    <text evidence="1">The sequence shown here is derived from an EMBL/GenBank/DDBJ whole genome shotgun (WGS) entry which is preliminary data.</text>
</comment>
<protein>
    <submittedName>
        <fullName evidence="1">Uncharacterized protein</fullName>
    </submittedName>
</protein>
<evidence type="ECO:0000313" key="2">
    <source>
        <dbReference type="Proteomes" id="UP001501758"/>
    </source>
</evidence>
<dbReference type="EMBL" id="BAAAGE010000003">
    <property type="protein sequence ID" value="GAA0726003.1"/>
    <property type="molecule type" value="Genomic_DNA"/>
</dbReference>
<dbReference type="Proteomes" id="UP001501758">
    <property type="component" value="Unassembled WGS sequence"/>
</dbReference>
<keyword evidence="2" id="KW-1185">Reference proteome</keyword>
<sequence length="436" mass="50041">MSALYSILVKEMENKKIILDIKVIHPDSMVIPASPGFALSIIHSRAERNSPISEEVSLDLILNKNWMAKYARGFILDVDVEIENYPGDEMIRDYANQYWENVNNWLRGDMTVLVSDSEWLHHLQVGDKWETASFDPTEHYESCDPIISEDTSIKIQASTTYDIENGLMPMWKYMASGYALASESDIFEIPKYPVNSYITDPDGQPKDGQDIMDYVKDNIGEMFVSRNEIGVLMRKKGFQNDLVLLSCRSNSYGYGGALDLLEDLTKVVFNNKKKRLPEPLSYRKILQYSDPVIIGSNITGVSIEYSVLIFNREYPIELADKREAFNLLIRPFEDELRFPPDNGLPMMMTLKEVMVKDKLGGYVLDPNESIIDQFISDYEIIEMPDLKFPDLDSLSRKEVVQKFQFNAWPIVKIRITVCNPKLLEGYSSKIPFAYGF</sequence>